<feature type="coiled-coil region" evidence="1">
    <location>
        <begin position="207"/>
        <end position="234"/>
    </location>
</feature>
<protein>
    <submittedName>
        <fullName evidence="3">Uncharacterized protein</fullName>
    </submittedName>
</protein>
<dbReference type="EMBL" id="GDID01005449">
    <property type="protein sequence ID" value="JAP91157.1"/>
    <property type="molecule type" value="Transcribed_RNA"/>
</dbReference>
<sequence length="426" mass="48838">MTNSTQQQFQSIKDQIALLRQNEQTNQWLLTIQSGQNIQFQGQGSNGFQEFKHFLLPDIVAHIYFLVDRQQLPSLHQKFFCRAVVITWIGQEATISSSDVMRLTQNLAFQDAFCPNLCHIVAQTLPELQQSLDDAICNANYSFKHFLEPIQNGFIVFTQKEKKTQPKIVAMVTQRSVQKQQMLSSKISEQREYKAQPRMNQPLVRQNPKLNQEITKLQENIKQVQNQTKDENSETLEDQDISMIQNLVASMGVMPKNPQKNSSLTQLQQVKTSPKEETKKFVKQKESPRPEPVKHQVSLQDKINSCLEFQQKIHQRFLEQKTSQGNQLLIDQLTKFKSKIDGNSAKATKQVINKAAMAFLIIESGKKGAMKKDFNQTLAAVKEFLPEGGDQVLKRLIQGANQEISVDEVINQLETWVAFLKQFFAE</sequence>
<evidence type="ECO:0000256" key="1">
    <source>
        <dbReference type="SAM" id="Coils"/>
    </source>
</evidence>
<reference evidence="3" key="1">
    <citation type="submission" date="2015-07" db="EMBL/GenBank/DDBJ databases">
        <title>Adaptation to a free-living lifestyle via gene acquisitions in the diplomonad Trepomonas sp. PC1.</title>
        <authorList>
            <person name="Xu F."/>
            <person name="Jerlstrom-Hultqvist J."/>
            <person name="Kolisko M."/>
            <person name="Simpson A.G.B."/>
            <person name="Roger A.J."/>
            <person name="Svard S.G."/>
            <person name="Andersson J.O."/>
        </authorList>
    </citation>
    <scope>NUCLEOTIDE SEQUENCE</scope>
    <source>
        <strain evidence="3">PC1</strain>
    </source>
</reference>
<feature type="compositionally biased region" description="Basic and acidic residues" evidence="2">
    <location>
        <begin position="273"/>
        <end position="294"/>
    </location>
</feature>
<name>A0A146K378_9EUKA</name>
<evidence type="ECO:0000313" key="3">
    <source>
        <dbReference type="EMBL" id="JAP91157.1"/>
    </source>
</evidence>
<evidence type="ECO:0000256" key="2">
    <source>
        <dbReference type="SAM" id="MobiDB-lite"/>
    </source>
</evidence>
<accession>A0A146K378</accession>
<feature type="compositionally biased region" description="Polar residues" evidence="2">
    <location>
        <begin position="258"/>
        <end position="272"/>
    </location>
</feature>
<feature type="region of interest" description="Disordered" evidence="2">
    <location>
        <begin position="255"/>
        <end position="296"/>
    </location>
</feature>
<keyword evidence="1" id="KW-0175">Coiled coil</keyword>
<dbReference type="AlphaFoldDB" id="A0A146K378"/>
<proteinExistence type="predicted"/>
<gene>
    <name evidence="3" type="ORF">TPC1_17306</name>
</gene>
<organism evidence="3">
    <name type="scientific">Trepomonas sp. PC1</name>
    <dbReference type="NCBI Taxonomy" id="1076344"/>
    <lineage>
        <taxon>Eukaryota</taxon>
        <taxon>Metamonada</taxon>
        <taxon>Diplomonadida</taxon>
        <taxon>Hexamitidae</taxon>
        <taxon>Hexamitinae</taxon>
        <taxon>Trepomonas</taxon>
    </lineage>
</organism>